<proteinExistence type="predicted"/>
<gene>
    <name evidence="2" type="ORF">ACFQZX_14820</name>
</gene>
<accession>A0ABW3AV18</accession>
<dbReference type="Gene3D" id="2.60.40.1190">
    <property type="match status" value="1"/>
</dbReference>
<reference evidence="3" key="1">
    <citation type="journal article" date="2019" name="Int. J. Syst. Evol. Microbiol.">
        <title>The Global Catalogue of Microorganisms (GCM) 10K type strain sequencing project: providing services to taxonomists for standard genome sequencing and annotation.</title>
        <authorList>
            <consortium name="The Broad Institute Genomics Platform"/>
            <consortium name="The Broad Institute Genome Sequencing Center for Infectious Disease"/>
            <person name="Wu L."/>
            <person name="Ma J."/>
        </authorList>
    </citation>
    <scope>NUCLEOTIDE SEQUENCE [LARGE SCALE GENOMIC DNA]</scope>
    <source>
        <strain evidence="3">CCUG 61484</strain>
    </source>
</reference>
<comment type="caution">
    <text evidence="2">The sequence shown here is derived from an EMBL/GenBank/DDBJ whole genome shotgun (WGS) entry which is preliminary data.</text>
</comment>
<dbReference type="InterPro" id="IPR010502">
    <property type="entry name" value="Carb-bd_dom_fam9"/>
</dbReference>
<dbReference type="Proteomes" id="UP001597010">
    <property type="component" value="Unassembled WGS sequence"/>
</dbReference>
<keyword evidence="3" id="KW-1185">Reference proteome</keyword>
<dbReference type="SUPFAM" id="SSF49344">
    <property type="entry name" value="CBD9-like"/>
    <property type="match status" value="1"/>
</dbReference>
<evidence type="ECO:0000313" key="2">
    <source>
        <dbReference type="EMBL" id="MFD0794897.1"/>
    </source>
</evidence>
<organism evidence="2 3">
    <name type="scientific">Mucilaginibacter litoreus</name>
    <dbReference type="NCBI Taxonomy" id="1048221"/>
    <lineage>
        <taxon>Bacteria</taxon>
        <taxon>Pseudomonadati</taxon>
        <taxon>Bacteroidota</taxon>
        <taxon>Sphingobacteriia</taxon>
        <taxon>Sphingobacteriales</taxon>
        <taxon>Sphingobacteriaceae</taxon>
        <taxon>Mucilaginibacter</taxon>
    </lineage>
</organism>
<dbReference type="EMBL" id="JBHTHZ010000013">
    <property type="protein sequence ID" value="MFD0794897.1"/>
    <property type="molecule type" value="Genomic_DNA"/>
</dbReference>
<dbReference type="CDD" id="cd09620">
    <property type="entry name" value="CBM9_like_3"/>
    <property type="match status" value="1"/>
</dbReference>
<name>A0ABW3AV18_9SPHI</name>
<feature type="domain" description="Carbohydrate-binding" evidence="1">
    <location>
        <begin position="26"/>
        <end position="209"/>
    </location>
</feature>
<evidence type="ECO:0000259" key="1">
    <source>
        <dbReference type="Pfam" id="PF16011"/>
    </source>
</evidence>
<evidence type="ECO:0000313" key="3">
    <source>
        <dbReference type="Proteomes" id="UP001597010"/>
    </source>
</evidence>
<protein>
    <submittedName>
        <fullName evidence="2">Carbohydrate-binding family 9-like protein</fullName>
    </submittedName>
</protein>
<dbReference type="Pfam" id="PF16011">
    <property type="entry name" value="CBM9_2"/>
    <property type="match status" value="1"/>
</dbReference>
<sequence length="220" mass="25246">MEADSIPYLHSRSLLTAEDAAAILDNCERSELAFAPWHTTGNRPYASFSIAYSNDAIYLKYYVTEDALRAQYSKFNDPVFEDSCVEFFIAFNDDAQYYNLEFNCMGTSRVQYGAHKTGRIFIPAALLKNIKHQTLIKSKVPGNVQWELTLCIPKQVFMYHPALSFAHSRARVNFYKCGDGLPVPHFLCWNNIKADVPEFHLSQFFRDVTFGKQLINNDKN</sequence>
<dbReference type="RefSeq" id="WP_377116749.1">
    <property type="nucleotide sequence ID" value="NZ_JBHTHZ010000013.1"/>
</dbReference>